<dbReference type="Pfam" id="PF10417">
    <property type="entry name" value="1-cysPrx_C"/>
    <property type="match status" value="1"/>
</dbReference>
<accession>A0A2M4BZF9</accession>
<evidence type="ECO:0000256" key="8">
    <source>
        <dbReference type="ARBA" id="ARBA00049091"/>
    </source>
</evidence>
<evidence type="ECO:0000259" key="10">
    <source>
        <dbReference type="PROSITE" id="PS51352"/>
    </source>
</evidence>
<dbReference type="InterPro" id="IPR019479">
    <property type="entry name" value="Peroxiredoxin_C"/>
</dbReference>
<organism evidence="11">
    <name type="scientific">Anopheles marajoara</name>
    <dbReference type="NCBI Taxonomy" id="58244"/>
    <lineage>
        <taxon>Eukaryota</taxon>
        <taxon>Metazoa</taxon>
        <taxon>Ecdysozoa</taxon>
        <taxon>Arthropoda</taxon>
        <taxon>Hexapoda</taxon>
        <taxon>Insecta</taxon>
        <taxon>Pterygota</taxon>
        <taxon>Neoptera</taxon>
        <taxon>Endopterygota</taxon>
        <taxon>Diptera</taxon>
        <taxon>Nematocera</taxon>
        <taxon>Culicoidea</taxon>
        <taxon>Culicidae</taxon>
        <taxon>Anophelinae</taxon>
        <taxon>Anopheles</taxon>
    </lineage>
</organism>
<dbReference type="InterPro" id="IPR050217">
    <property type="entry name" value="Peroxiredoxin"/>
</dbReference>
<reference evidence="11" key="1">
    <citation type="submission" date="2018-01" db="EMBL/GenBank/DDBJ databases">
        <title>An insight into the sialome of Amazonian anophelines.</title>
        <authorList>
            <person name="Ribeiro J.M."/>
            <person name="Scarpassa V."/>
            <person name="Calvo E."/>
        </authorList>
    </citation>
    <scope>NUCLEOTIDE SEQUENCE</scope>
    <source>
        <tissue evidence="11">Salivary glands</tissue>
    </source>
</reference>
<dbReference type="AlphaFoldDB" id="A0A2M4BZF9"/>
<dbReference type="Gene3D" id="3.40.30.10">
    <property type="entry name" value="Glutaredoxin"/>
    <property type="match status" value="1"/>
</dbReference>
<dbReference type="GO" id="GO:0008379">
    <property type="term" value="F:thioredoxin peroxidase activity"/>
    <property type="evidence" value="ECO:0007669"/>
    <property type="project" value="TreeGrafter"/>
</dbReference>
<evidence type="ECO:0000256" key="3">
    <source>
        <dbReference type="ARBA" id="ARBA00022559"/>
    </source>
</evidence>
<dbReference type="GO" id="GO:0008340">
    <property type="term" value="P:determination of adult lifespan"/>
    <property type="evidence" value="ECO:0007669"/>
    <property type="project" value="UniProtKB-ARBA"/>
</dbReference>
<dbReference type="CDD" id="cd03015">
    <property type="entry name" value="PRX_Typ2cys"/>
    <property type="match status" value="1"/>
</dbReference>
<dbReference type="Pfam" id="PF00578">
    <property type="entry name" value="AhpC-TSA"/>
    <property type="match status" value="1"/>
</dbReference>
<dbReference type="GO" id="GO:0005829">
    <property type="term" value="C:cytosol"/>
    <property type="evidence" value="ECO:0007669"/>
    <property type="project" value="TreeGrafter"/>
</dbReference>
<feature type="region of interest" description="Disordered" evidence="9">
    <location>
        <begin position="215"/>
        <end position="234"/>
    </location>
</feature>
<evidence type="ECO:0000256" key="5">
    <source>
        <dbReference type="ARBA" id="ARBA00023002"/>
    </source>
</evidence>
<dbReference type="EC" id="1.11.1.24" evidence="2"/>
<dbReference type="PANTHER" id="PTHR10681:SF128">
    <property type="entry name" value="THIOREDOXIN-DEPENDENT PEROXIDE REDUCTASE, MITOCHONDRIAL"/>
    <property type="match status" value="1"/>
</dbReference>
<evidence type="ECO:0000313" key="11">
    <source>
        <dbReference type="EMBL" id="MBW58118.1"/>
    </source>
</evidence>
<dbReference type="GO" id="GO:0045454">
    <property type="term" value="P:cell redox homeostasis"/>
    <property type="evidence" value="ECO:0007669"/>
    <property type="project" value="TreeGrafter"/>
</dbReference>
<dbReference type="GO" id="GO:0042744">
    <property type="term" value="P:hydrogen peroxide catabolic process"/>
    <property type="evidence" value="ECO:0007669"/>
    <property type="project" value="TreeGrafter"/>
</dbReference>
<sequence length="234" mass="26309">MAFLARNLLQASARLSMALRTTGQQQLRRLHLSHNLCVAQVQKPAPPFQGTAVVNNDFKEIKLEDYKGKYLVLFFYPLDFTFVCPTEIIAFSDRIQEFRALNTEVVGVSVDSHFSHLAWINQPRKSGGLGKLDYPLLADLTKQISADYGVLLEDAGISLRGLFIIDPAGVVRQITINDLPVGRSVDETLRLIKAFQFVEKHGEVCPANWEPNKNAATIKPNPKESREYFEKHGK</sequence>
<evidence type="ECO:0000256" key="6">
    <source>
        <dbReference type="ARBA" id="ARBA00023157"/>
    </source>
</evidence>
<keyword evidence="5" id="KW-0560">Oxidoreductase</keyword>
<dbReference type="EMBL" id="GGFJ01008977">
    <property type="protein sequence ID" value="MBW58118.1"/>
    <property type="molecule type" value="Transcribed_RNA"/>
</dbReference>
<feature type="domain" description="Thioredoxin" evidence="10">
    <location>
        <begin position="39"/>
        <end position="197"/>
    </location>
</feature>
<evidence type="ECO:0000256" key="1">
    <source>
        <dbReference type="ARBA" id="ARBA00009796"/>
    </source>
</evidence>
<dbReference type="InterPro" id="IPR000866">
    <property type="entry name" value="AhpC/TSA"/>
</dbReference>
<proteinExistence type="inferred from homology"/>
<comment type="catalytic activity">
    <reaction evidence="8">
        <text>a hydroperoxide + [thioredoxin]-dithiol = an alcohol + [thioredoxin]-disulfide + H2O</text>
        <dbReference type="Rhea" id="RHEA:62620"/>
        <dbReference type="Rhea" id="RHEA-COMP:10698"/>
        <dbReference type="Rhea" id="RHEA-COMP:10700"/>
        <dbReference type="ChEBI" id="CHEBI:15377"/>
        <dbReference type="ChEBI" id="CHEBI:29950"/>
        <dbReference type="ChEBI" id="CHEBI:30879"/>
        <dbReference type="ChEBI" id="CHEBI:35924"/>
        <dbReference type="ChEBI" id="CHEBI:50058"/>
        <dbReference type="EC" id="1.11.1.24"/>
    </reaction>
</comment>
<dbReference type="GO" id="GO:0033554">
    <property type="term" value="P:cellular response to stress"/>
    <property type="evidence" value="ECO:0007669"/>
    <property type="project" value="TreeGrafter"/>
</dbReference>
<evidence type="ECO:0000256" key="2">
    <source>
        <dbReference type="ARBA" id="ARBA00013017"/>
    </source>
</evidence>
<evidence type="ECO:0000256" key="7">
    <source>
        <dbReference type="ARBA" id="ARBA00023284"/>
    </source>
</evidence>
<protein>
    <recommendedName>
        <fullName evidence="2">thioredoxin-dependent peroxiredoxin</fullName>
        <ecNumber evidence="2">1.11.1.24</ecNumber>
    </recommendedName>
</protein>
<feature type="compositionally biased region" description="Basic and acidic residues" evidence="9">
    <location>
        <begin position="221"/>
        <end position="234"/>
    </location>
</feature>
<keyword evidence="7" id="KW-0676">Redox-active center</keyword>
<evidence type="ECO:0000256" key="9">
    <source>
        <dbReference type="SAM" id="MobiDB-lite"/>
    </source>
</evidence>
<comment type="similarity">
    <text evidence="1">Belongs to the peroxiredoxin family. AhpC/Prx1 subfamily.</text>
</comment>
<dbReference type="GO" id="GO:0006979">
    <property type="term" value="P:response to oxidative stress"/>
    <property type="evidence" value="ECO:0007669"/>
    <property type="project" value="TreeGrafter"/>
</dbReference>
<keyword evidence="3 11" id="KW-0575">Peroxidase</keyword>
<dbReference type="PANTHER" id="PTHR10681">
    <property type="entry name" value="THIOREDOXIN PEROXIDASE"/>
    <property type="match status" value="1"/>
</dbReference>
<dbReference type="InterPro" id="IPR013766">
    <property type="entry name" value="Thioredoxin_domain"/>
</dbReference>
<evidence type="ECO:0000256" key="4">
    <source>
        <dbReference type="ARBA" id="ARBA00022862"/>
    </source>
</evidence>
<name>A0A2M4BZF9_9DIPT</name>
<dbReference type="FunFam" id="3.40.30.10:FF:000003">
    <property type="entry name" value="Peroxiredoxin 1"/>
    <property type="match status" value="1"/>
</dbReference>
<keyword evidence="4" id="KW-0049">Antioxidant</keyword>
<dbReference type="GO" id="GO:0005739">
    <property type="term" value="C:mitochondrion"/>
    <property type="evidence" value="ECO:0007669"/>
    <property type="project" value="TreeGrafter"/>
</dbReference>
<keyword evidence="6" id="KW-1015">Disulfide bond</keyword>
<dbReference type="SUPFAM" id="SSF52833">
    <property type="entry name" value="Thioredoxin-like"/>
    <property type="match status" value="1"/>
</dbReference>
<dbReference type="PROSITE" id="PS51352">
    <property type="entry name" value="THIOREDOXIN_2"/>
    <property type="match status" value="1"/>
</dbReference>
<dbReference type="InterPro" id="IPR036249">
    <property type="entry name" value="Thioredoxin-like_sf"/>
</dbReference>